<sequence length="134" mass="15244">MSTINKVEYPDEVTSVSINIEGSASQKNLITIFSKEYVESDDRCFVITGTIENPICKEVDCDLVPDQPTPIPPNQQGYCFVGYVFPCNSSPNSMYQTAYPMQNFMQAMYSQMMGYNNGNNMSCPLMNYMMQYNR</sequence>
<keyword evidence="2" id="KW-1185">Reference proteome</keyword>
<name>A0ABU0JRA3_HATLI</name>
<organism evidence="1 2">
    <name type="scientific">Hathewaya limosa</name>
    <name type="common">Clostridium limosum</name>
    <dbReference type="NCBI Taxonomy" id="1536"/>
    <lineage>
        <taxon>Bacteria</taxon>
        <taxon>Bacillati</taxon>
        <taxon>Bacillota</taxon>
        <taxon>Clostridia</taxon>
        <taxon>Eubacteriales</taxon>
        <taxon>Clostridiaceae</taxon>
        <taxon>Hathewaya</taxon>
    </lineage>
</organism>
<dbReference type="Proteomes" id="UP001224418">
    <property type="component" value="Unassembled WGS sequence"/>
</dbReference>
<evidence type="ECO:0000313" key="1">
    <source>
        <dbReference type="EMBL" id="MDQ0479594.1"/>
    </source>
</evidence>
<reference evidence="1 2" key="1">
    <citation type="submission" date="2023-07" db="EMBL/GenBank/DDBJ databases">
        <title>Genomic Encyclopedia of Type Strains, Phase IV (KMG-IV): sequencing the most valuable type-strain genomes for metagenomic binning, comparative biology and taxonomic classification.</title>
        <authorList>
            <person name="Goeker M."/>
        </authorList>
    </citation>
    <scope>NUCLEOTIDE SEQUENCE [LARGE SCALE GENOMIC DNA]</scope>
    <source>
        <strain evidence="1 2">DSM 1400</strain>
    </source>
</reference>
<protein>
    <submittedName>
        <fullName evidence="1">Uncharacterized protein</fullName>
    </submittedName>
</protein>
<dbReference type="EMBL" id="JAUSWN010000009">
    <property type="protein sequence ID" value="MDQ0479594.1"/>
    <property type="molecule type" value="Genomic_DNA"/>
</dbReference>
<proteinExistence type="predicted"/>
<dbReference type="RefSeq" id="WP_307355596.1">
    <property type="nucleotide sequence ID" value="NZ_BAAACJ010000033.1"/>
</dbReference>
<evidence type="ECO:0000313" key="2">
    <source>
        <dbReference type="Proteomes" id="UP001224418"/>
    </source>
</evidence>
<gene>
    <name evidence="1" type="ORF">QOZ93_001335</name>
</gene>
<comment type="caution">
    <text evidence="1">The sequence shown here is derived from an EMBL/GenBank/DDBJ whole genome shotgun (WGS) entry which is preliminary data.</text>
</comment>
<accession>A0ABU0JRA3</accession>